<dbReference type="SMART" id="SM00360">
    <property type="entry name" value="RRM"/>
    <property type="match status" value="1"/>
</dbReference>
<dbReference type="SUPFAM" id="SSF54928">
    <property type="entry name" value="RNA-binding domain, RBD"/>
    <property type="match status" value="1"/>
</dbReference>
<dbReference type="EMBL" id="UYYG01001214">
    <property type="protein sequence ID" value="VDN60400.1"/>
    <property type="molecule type" value="Genomic_DNA"/>
</dbReference>
<dbReference type="InterPro" id="IPR012677">
    <property type="entry name" value="Nucleotide-bd_a/b_plait_sf"/>
</dbReference>
<dbReference type="InterPro" id="IPR000504">
    <property type="entry name" value="RRM_dom"/>
</dbReference>
<dbReference type="Gene3D" id="1.10.10.790">
    <property type="entry name" value="Surp module"/>
    <property type="match status" value="1"/>
</dbReference>
<evidence type="ECO:0000313" key="9">
    <source>
        <dbReference type="Proteomes" id="UP000274756"/>
    </source>
</evidence>
<gene>
    <name evidence="7" type="ORF">DME_LOCUS10373</name>
</gene>
<dbReference type="SMART" id="SM00648">
    <property type="entry name" value="SWAP"/>
    <property type="match status" value="1"/>
</dbReference>
<dbReference type="InterPro" id="IPR013170">
    <property type="entry name" value="mRNA_splic_Cwf21_dom"/>
</dbReference>
<protein>
    <submittedName>
        <fullName evidence="10">Surp module</fullName>
    </submittedName>
</protein>
<feature type="compositionally biased region" description="Basic residues" evidence="3">
    <location>
        <begin position="875"/>
        <end position="884"/>
    </location>
</feature>
<dbReference type="Gene3D" id="1.25.40.90">
    <property type="match status" value="1"/>
</dbReference>
<feature type="region of interest" description="Disordered" evidence="3">
    <location>
        <begin position="955"/>
        <end position="989"/>
    </location>
</feature>
<feature type="domain" description="SURP motif" evidence="5">
    <location>
        <begin position="381"/>
        <end position="424"/>
    </location>
</feature>
<dbReference type="PROSITE" id="PS50128">
    <property type="entry name" value="SURP"/>
    <property type="match status" value="1"/>
</dbReference>
<feature type="compositionally biased region" description="Basic residues" evidence="3">
    <location>
        <begin position="973"/>
        <end position="989"/>
    </location>
</feature>
<feature type="domain" description="RRM" evidence="4">
    <location>
        <begin position="179"/>
        <end position="267"/>
    </location>
</feature>
<evidence type="ECO:0000313" key="7">
    <source>
        <dbReference type="EMBL" id="VDN60400.1"/>
    </source>
</evidence>
<feature type="domain" description="CID" evidence="6">
    <location>
        <begin position="515"/>
        <end position="660"/>
    </location>
</feature>
<dbReference type="Pfam" id="PF00076">
    <property type="entry name" value="RRM_1"/>
    <property type="match status" value="1"/>
</dbReference>
<dbReference type="SUPFAM" id="SSF109905">
    <property type="entry name" value="Surp module (SWAP domain)"/>
    <property type="match status" value="1"/>
</dbReference>
<evidence type="ECO:0000259" key="5">
    <source>
        <dbReference type="PROSITE" id="PS50128"/>
    </source>
</evidence>
<dbReference type="OrthoDB" id="377209at2759"/>
<dbReference type="Pfam" id="PF08312">
    <property type="entry name" value="cwf21"/>
    <property type="match status" value="1"/>
</dbReference>
<dbReference type="InterPro" id="IPR008942">
    <property type="entry name" value="ENTH_VHS"/>
</dbReference>
<dbReference type="SMART" id="SM00582">
    <property type="entry name" value="RPR"/>
    <property type="match status" value="1"/>
</dbReference>
<dbReference type="Proteomes" id="UP000038040">
    <property type="component" value="Unplaced"/>
</dbReference>
<dbReference type="Gene3D" id="3.30.70.330">
    <property type="match status" value="1"/>
</dbReference>
<dbReference type="Pfam" id="PF04818">
    <property type="entry name" value="CID"/>
    <property type="match status" value="1"/>
</dbReference>
<dbReference type="PANTHER" id="PTHR23140">
    <property type="entry name" value="RNA PROCESSING PROTEIN LD23810P"/>
    <property type="match status" value="1"/>
</dbReference>
<dbReference type="Proteomes" id="UP000274756">
    <property type="component" value="Unassembled WGS sequence"/>
</dbReference>
<dbReference type="InterPro" id="IPR035967">
    <property type="entry name" value="SWAP/Surp_sf"/>
</dbReference>
<keyword evidence="9" id="KW-1185">Reference proteome</keyword>
<evidence type="ECO:0000256" key="3">
    <source>
        <dbReference type="SAM" id="MobiDB-lite"/>
    </source>
</evidence>
<dbReference type="PROSITE" id="PS51391">
    <property type="entry name" value="CID"/>
    <property type="match status" value="1"/>
</dbReference>
<dbReference type="WBParaSite" id="DME_0000842901-mRNA-1">
    <property type="protein sequence ID" value="DME_0000842901-mRNA-1"/>
    <property type="gene ID" value="DME_0000842901"/>
</dbReference>
<feature type="region of interest" description="Disordered" evidence="3">
    <location>
        <begin position="749"/>
        <end position="815"/>
    </location>
</feature>
<dbReference type="GO" id="GO:0006396">
    <property type="term" value="P:RNA processing"/>
    <property type="evidence" value="ECO:0007669"/>
    <property type="project" value="InterPro"/>
</dbReference>
<feature type="region of interest" description="Disordered" evidence="3">
    <location>
        <begin position="875"/>
        <end position="905"/>
    </location>
</feature>
<dbReference type="SUPFAM" id="SSF48464">
    <property type="entry name" value="ENTH/VHS domain"/>
    <property type="match status" value="1"/>
</dbReference>
<dbReference type="InterPro" id="IPR035979">
    <property type="entry name" value="RBD_domain_sf"/>
</dbReference>
<name>A0A158Q5W0_DRAME</name>
<keyword evidence="1 2" id="KW-0694">RNA-binding</keyword>
<dbReference type="GO" id="GO:0005634">
    <property type="term" value="C:nucleus"/>
    <property type="evidence" value="ECO:0007669"/>
    <property type="project" value="TreeGrafter"/>
</dbReference>
<dbReference type="InterPro" id="IPR000061">
    <property type="entry name" value="Surp"/>
</dbReference>
<dbReference type="Gene3D" id="6.10.140.420">
    <property type="match status" value="1"/>
</dbReference>
<feature type="region of interest" description="Disordered" evidence="3">
    <location>
        <begin position="95"/>
        <end position="119"/>
    </location>
</feature>
<dbReference type="GO" id="GO:0003723">
    <property type="term" value="F:RNA binding"/>
    <property type="evidence" value="ECO:0007669"/>
    <property type="project" value="UniProtKB-UniRule"/>
</dbReference>
<feature type="compositionally biased region" description="Basic and acidic residues" evidence="3">
    <location>
        <begin position="885"/>
        <end position="905"/>
    </location>
</feature>
<evidence type="ECO:0000259" key="6">
    <source>
        <dbReference type="PROSITE" id="PS51391"/>
    </source>
</evidence>
<feature type="compositionally biased region" description="Acidic residues" evidence="3">
    <location>
        <begin position="769"/>
        <end position="798"/>
    </location>
</feature>
<sequence length="989" mass="114781">MDRLKRKKKEEEEAMLTKAYEQFREAFEDSPSTAGGKSFIRGAVVNANKVVEESNKNASVYKPKVDLIKKPVTANSFEQAKKIAEEKARRMMEEARKSNPTVARPPRPGKVQPKSRTSNLEAFKEELKSMQEEREQRRTLRSQMEMMGVEKEVLDRIAPLIDNPYLHGTGEYDNDPNTTNIYVSNLSLDVCALLSKIIKIEDLYNTFGTFGPLASAKIHFPREEERKRDHLCGFIAYMVRKDTDRAMAGMQGQIIKGCEVRLSLAKPVNIPSQPVYVPPALAEFAMPDPPTGLPFNAKPKKEDLDAVMAKCHLPRPGDPPPEPGNGKEEYDKMLRNAVVRVVVPTESMKNGKYGNVYFYCSFSQNNMKMCENTLFRSLLAIIHRMIEFIIREGPLFEAMLMTRERHNPLYRFLFDNHHPAHVYYRWKLFSMLQGDSTQSWHLKKFRMFDEGSWWQPPPMDLMRSGMPKCLYHTAYKGSEPPVKTAPKVRKRKYTSSEEEDEDRKAEVKAKWRGVLSTAERDQLEDILRGLLPEKMSIADAMVWCADHASCAKEITQCLYESLTIDETPLHKKIARLYLISDILANCAARVRDVFYYRQYIGDLLSDIFKELNKTYESIEGRLKAEQFKQRVMLCFRTWEDNSIYPTEFLIQLQNLFLGLMKEENGSDEDIDGAPIDENMEQGTCKKESIFDDDDDDNDVDEDIDGVPMEESVAEEKPAPKKVAAFKTSQWNTVDPSVVASQAVTTSKWDLLENGKDDEDDEMGELKDSEDIDGAPIDDDNPCSEDGECPDDDEDDDYMQAESSAQKSMSISSMKLDEERRKILREIEVKVVKYQDELEQEHSGDVVVQVEKYRASLLKKMEEKLDYLNDFKDKKKKTKDRRSRSRKLEDVKEDRNSRAKFRSENERIRDRDRVDMDKSRDRMNSLEHYVGSVEFLRMLMLCNRFWGSGDRFWKAKDRGGRDKMRVRERSRSKSRDRRYRREKTPERRRR</sequence>
<dbReference type="PROSITE" id="PS50102">
    <property type="entry name" value="RRM"/>
    <property type="match status" value="1"/>
</dbReference>
<evidence type="ECO:0000259" key="4">
    <source>
        <dbReference type="PROSITE" id="PS50102"/>
    </source>
</evidence>
<evidence type="ECO:0000256" key="2">
    <source>
        <dbReference type="PROSITE-ProRule" id="PRU00176"/>
    </source>
</evidence>
<dbReference type="SMART" id="SM01115">
    <property type="entry name" value="cwf21"/>
    <property type="match status" value="1"/>
</dbReference>
<dbReference type="AlphaFoldDB" id="A0A158Q5W0"/>
<reference evidence="7 9" key="2">
    <citation type="submission" date="2018-11" db="EMBL/GenBank/DDBJ databases">
        <authorList>
            <consortium name="Pathogen Informatics"/>
        </authorList>
    </citation>
    <scope>NUCLEOTIDE SEQUENCE [LARGE SCALE GENOMIC DNA]</scope>
</reference>
<dbReference type="InterPro" id="IPR051485">
    <property type="entry name" value="SR-CTD_assoc_factor"/>
</dbReference>
<accession>A0A158Q5W0</accession>
<dbReference type="Pfam" id="PF01805">
    <property type="entry name" value="Surp"/>
    <property type="match status" value="1"/>
</dbReference>
<evidence type="ECO:0000313" key="10">
    <source>
        <dbReference type="WBParaSite" id="DME_0000842901-mRNA-1"/>
    </source>
</evidence>
<feature type="compositionally biased region" description="Low complexity" evidence="3">
    <location>
        <begin position="802"/>
        <end position="813"/>
    </location>
</feature>
<dbReference type="InterPro" id="IPR006569">
    <property type="entry name" value="CID_dom"/>
</dbReference>
<organism evidence="8 10">
    <name type="scientific">Dracunculus medinensis</name>
    <name type="common">Guinea worm</name>
    <dbReference type="NCBI Taxonomy" id="318479"/>
    <lineage>
        <taxon>Eukaryota</taxon>
        <taxon>Metazoa</taxon>
        <taxon>Ecdysozoa</taxon>
        <taxon>Nematoda</taxon>
        <taxon>Chromadorea</taxon>
        <taxon>Rhabditida</taxon>
        <taxon>Spirurina</taxon>
        <taxon>Dracunculoidea</taxon>
        <taxon>Dracunculidae</taxon>
        <taxon>Dracunculus</taxon>
    </lineage>
</organism>
<dbReference type="STRING" id="318479.A0A158Q5W0"/>
<evidence type="ECO:0000313" key="8">
    <source>
        <dbReference type="Proteomes" id="UP000038040"/>
    </source>
</evidence>
<dbReference type="CDD" id="cd21370">
    <property type="entry name" value="cwf21_SR140"/>
    <property type="match status" value="1"/>
</dbReference>
<dbReference type="PANTHER" id="PTHR23140:SF0">
    <property type="entry name" value="U2 SNRNP-ASSOCIATED SURP MOTIF-CONTAINING PROTEIN"/>
    <property type="match status" value="1"/>
</dbReference>
<dbReference type="InterPro" id="IPR047488">
    <property type="entry name" value="SR140_cwf21"/>
</dbReference>
<evidence type="ECO:0000256" key="1">
    <source>
        <dbReference type="ARBA" id="ARBA00022884"/>
    </source>
</evidence>
<proteinExistence type="predicted"/>
<feature type="compositionally biased region" description="Basic and acidic residues" evidence="3">
    <location>
        <begin position="955"/>
        <end position="972"/>
    </location>
</feature>
<reference evidence="10" key="1">
    <citation type="submission" date="2016-04" db="UniProtKB">
        <authorList>
            <consortium name="WormBaseParasite"/>
        </authorList>
    </citation>
    <scope>IDENTIFICATION</scope>
</reference>